<name>A0A7R8H134_LEPSM</name>
<keyword evidence="3" id="KW-1185">Reference proteome</keyword>
<gene>
    <name evidence="2" type="ORF">LSAA_558</name>
</gene>
<dbReference type="EMBL" id="HG994580">
    <property type="protein sequence ID" value="CAF2780979.1"/>
    <property type="molecule type" value="Genomic_DNA"/>
</dbReference>
<sequence>MVDAFTRLFGKGLKKSAIPMGYDENTSSGSKGSAYSSIPDVETKNDAASDNGFTFIGDAPPPVDPPIVKKVEPIIPSDAPHMLDGVPFTISSAWAIKDQDTDSQQLDRLIAEVESITWSPLQYNFSIEKSVIEAN</sequence>
<feature type="compositionally biased region" description="Low complexity" evidence="1">
    <location>
        <begin position="27"/>
        <end position="37"/>
    </location>
</feature>
<accession>A0A7R8H134</accession>
<organism evidence="2 3">
    <name type="scientific">Lepeophtheirus salmonis</name>
    <name type="common">Salmon louse</name>
    <name type="synonym">Caligus salmonis</name>
    <dbReference type="NCBI Taxonomy" id="72036"/>
    <lineage>
        <taxon>Eukaryota</taxon>
        <taxon>Metazoa</taxon>
        <taxon>Ecdysozoa</taxon>
        <taxon>Arthropoda</taxon>
        <taxon>Crustacea</taxon>
        <taxon>Multicrustacea</taxon>
        <taxon>Hexanauplia</taxon>
        <taxon>Copepoda</taxon>
        <taxon>Siphonostomatoida</taxon>
        <taxon>Caligidae</taxon>
        <taxon>Lepeophtheirus</taxon>
    </lineage>
</organism>
<evidence type="ECO:0000313" key="2">
    <source>
        <dbReference type="EMBL" id="CAF2780979.1"/>
    </source>
</evidence>
<evidence type="ECO:0000256" key="1">
    <source>
        <dbReference type="SAM" id="MobiDB-lite"/>
    </source>
</evidence>
<dbReference type="Proteomes" id="UP000675881">
    <property type="component" value="Chromosome 1"/>
</dbReference>
<feature type="region of interest" description="Disordered" evidence="1">
    <location>
        <begin position="20"/>
        <end position="61"/>
    </location>
</feature>
<proteinExistence type="predicted"/>
<reference evidence="2" key="1">
    <citation type="submission" date="2021-02" db="EMBL/GenBank/DDBJ databases">
        <authorList>
            <person name="Bekaert M."/>
        </authorList>
    </citation>
    <scope>NUCLEOTIDE SEQUENCE</scope>
    <source>
        <strain evidence="2">IoA-00</strain>
    </source>
</reference>
<dbReference type="PROSITE" id="PS51497">
    <property type="entry name" value="UMA"/>
    <property type="match status" value="1"/>
</dbReference>
<protein>
    <submittedName>
        <fullName evidence="2">(salmon louse) hypothetical protein</fullName>
    </submittedName>
</protein>
<evidence type="ECO:0000313" key="3">
    <source>
        <dbReference type="Proteomes" id="UP000675881"/>
    </source>
</evidence>
<dbReference type="InterPro" id="IPR023340">
    <property type="entry name" value="UMA"/>
</dbReference>
<dbReference type="AlphaFoldDB" id="A0A7R8H134"/>